<dbReference type="Proteomes" id="UP000193450">
    <property type="component" value="Chromosome"/>
</dbReference>
<dbReference type="Gene3D" id="1.10.260.40">
    <property type="entry name" value="lambda repressor-like DNA-binding domains"/>
    <property type="match status" value="1"/>
</dbReference>
<feature type="transmembrane region" description="Helical" evidence="1">
    <location>
        <begin position="115"/>
        <end position="133"/>
    </location>
</feature>
<dbReference type="OrthoDB" id="21915at2"/>
<dbReference type="STRING" id="716816.BST96_04105"/>
<protein>
    <submittedName>
        <fullName evidence="3">Transcriptional regulator</fullName>
    </submittedName>
</protein>
<dbReference type="InterPro" id="IPR010982">
    <property type="entry name" value="Lambda_DNA-bd_dom_sf"/>
</dbReference>
<dbReference type="RefSeq" id="WP_085757473.1">
    <property type="nucleotide sequence ID" value="NZ_CP019343.1"/>
</dbReference>
<dbReference type="AlphaFoldDB" id="A0A1X9NAA7"/>
<evidence type="ECO:0000256" key="1">
    <source>
        <dbReference type="SAM" id="Phobius"/>
    </source>
</evidence>
<dbReference type="SMART" id="SM00530">
    <property type="entry name" value="HTH_XRE"/>
    <property type="match status" value="1"/>
</dbReference>
<dbReference type="EMBL" id="CP019343">
    <property type="protein sequence ID" value="ARN73362.1"/>
    <property type="molecule type" value="Genomic_DNA"/>
</dbReference>
<sequence length="143" mass="15313">MDPMINTALIKTLRNERAWSQEQLAAISGLSHRTIQRIENEGSCSLESKKALAAAFDMEAEGLDIDTTKITTQKQTIKGVKLAFLAVVLGMLCAYTGITHSLINHHISSGQAGLYYGGIAAFCGICSGLIGILSNRLQSSSLQ</sequence>
<keyword evidence="1" id="KW-0472">Membrane</keyword>
<dbReference type="KEGG" id="osg:BST96_04105"/>
<evidence type="ECO:0000313" key="4">
    <source>
        <dbReference type="Proteomes" id="UP000193450"/>
    </source>
</evidence>
<evidence type="ECO:0000313" key="3">
    <source>
        <dbReference type="EMBL" id="ARN73362.1"/>
    </source>
</evidence>
<dbReference type="SUPFAM" id="SSF47413">
    <property type="entry name" value="lambda repressor-like DNA-binding domains"/>
    <property type="match status" value="1"/>
</dbReference>
<accession>A0A1X9NAA7</accession>
<dbReference type="CDD" id="cd00093">
    <property type="entry name" value="HTH_XRE"/>
    <property type="match status" value="1"/>
</dbReference>
<dbReference type="InterPro" id="IPR001387">
    <property type="entry name" value="Cro/C1-type_HTH"/>
</dbReference>
<dbReference type="GO" id="GO:0003677">
    <property type="term" value="F:DNA binding"/>
    <property type="evidence" value="ECO:0007669"/>
    <property type="project" value="InterPro"/>
</dbReference>
<feature type="domain" description="HTH cro/C1-type" evidence="2">
    <location>
        <begin position="10"/>
        <end position="63"/>
    </location>
</feature>
<keyword evidence="4" id="KW-1185">Reference proteome</keyword>
<keyword evidence="1" id="KW-1133">Transmembrane helix</keyword>
<keyword evidence="1" id="KW-0812">Transmembrane</keyword>
<feature type="transmembrane region" description="Helical" evidence="1">
    <location>
        <begin position="82"/>
        <end position="103"/>
    </location>
</feature>
<evidence type="ECO:0000259" key="2">
    <source>
        <dbReference type="PROSITE" id="PS50943"/>
    </source>
</evidence>
<gene>
    <name evidence="3" type="ORF">BST96_04105</name>
</gene>
<organism evidence="3 4">
    <name type="scientific">Oceanicoccus sagamiensis</name>
    <dbReference type="NCBI Taxonomy" id="716816"/>
    <lineage>
        <taxon>Bacteria</taxon>
        <taxon>Pseudomonadati</taxon>
        <taxon>Pseudomonadota</taxon>
        <taxon>Gammaproteobacteria</taxon>
        <taxon>Cellvibrionales</taxon>
        <taxon>Spongiibacteraceae</taxon>
        <taxon>Oceanicoccus</taxon>
    </lineage>
</organism>
<dbReference type="Pfam" id="PF01381">
    <property type="entry name" value="HTH_3"/>
    <property type="match status" value="1"/>
</dbReference>
<name>A0A1X9NAA7_9GAMM</name>
<proteinExistence type="predicted"/>
<reference evidence="3 4" key="1">
    <citation type="submission" date="2016-11" db="EMBL/GenBank/DDBJ databases">
        <title>Trade-off between light-utilization and light-protection in marine flavobacteria.</title>
        <authorList>
            <person name="Kumagai Y."/>
        </authorList>
    </citation>
    <scope>NUCLEOTIDE SEQUENCE [LARGE SCALE GENOMIC DNA]</scope>
    <source>
        <strain evidence="3 4">NBRC 107125</strain>
    </source>
</reference>
<dbReference type="PROSITE" id="PS50943">
    <property type="entry name" value="HTH_CROC1"/>
    <property type="match status" value="1"/>
</dbReference>